<protein>
    <recommendedName>
        <fullName evidence="3">protein-S-isoprenylcysteine alpha-carbonyl methylesterase</fullName>
        <ecNumber evidence="3">3.1.1.n2</ecNumber>
    </recommendedName>
</protein>
<sequence length="678" mass="73686">MDAPIKRHATPLRLPSSGSSRDLAEAVADSIEAEDADKEENGGRSEGSEGGEAFSPARVAQQFGRVAAEGLHLEEERRKLGLSPEAQAQLPHPTVMEEWEARIKDLALISKLAAQLYTYLGIGWRWYVSFWRLVLFSTLLLPGFLQMVAFYFLSPRLLRSVPYGLQPRNRLDIYLPRKEWRQRGPRPTVIFVTGGAWTIGYKAWGALLARRLSQRGVLVFCLDYRNFPQGDALDMLQDVNTGIAWVLRHAPAFGGDGASFHLVGQSAGGQLAAMALLLQVAARSQAGGVVGASPAWDPSLISGFVGVSGTYNLYALADHLHRRGLYRNLFEAIHSLDGKPKLRELSPTFQIRKLGPAVGRLLPPVLILHGTADKSVPMEVAVEFVAALKESGVTDARLKLYKDKTHTKPIVEDPMRGGRDELMDDVLSMVLGRECHNRQMAMLPAVLIDLASLCKTTTTGATCLSASGDLNCARCDGIWCAQCKPGFYFDSQYRCLNANGNCAKISDNPDCSACNADGSCKRCANASHILVPHAALYVDATYPDSECMSVKEVHSNALELVRSPAHLPAGCREVDADFLCSSCKSGFGPAPIPDSSIISCVPVVKGKFPSGCVTGLPFQRYCVKCARDGRTCLRCAGSRSVDAAGRCSLDCMSFFGIACTACTAKQCTRIRAYSMIRR</sequence>
<evidence type="ECO:0000313" key="9">
    <source>
        <dbReference type="Proteomes" id="UP000008141"/>
    </source>
</evidence>
<evidence type="ECO:0000256" key="4">
    <source>
        <dbReference type="ARBA" id="ARBA00049507"/>
    </source>
</evidence>
<feature type="transmembrane region" description="Helical" evidence="6">
    <location>
        <begin position="133"/>
        <end position="153"/>
    </location>
</feature>
<dbReference type="GeneID" id="17355889"/>
<evidence type="ECO:0000256" key="5">
    <source>
        <dbReference type="SAM" id="MobiDB-lite"/>
    </source>
</evidence>
<comment type="catalytic activity">
    <reaction evidence="4">
        <text>[protein]-C-terminal S-[(2E,6E)-farnesyl]-L-cysteine methyl ester + H2O = [protein]-C-terminal S-[(2E,6E)-farnesyl]-L-cysteine + methanol + H(+)</text>
        <dbReference type="Rhea" id="RHEA:48520"/>
        <dbReference type="Rhea" id="RHEA-COMP:12125"/>
        <dbReference type="Rhea" id="RHEA-COMP:12126"/>
        <dbReference type="ChEBI" id="CHEBI:15377"/>
        <dbReference type="ChEBI" id="CHEBI:15378"/>
        <dbReference type="ChEBI" id="CHEBI:17790"/>
        <dbReference type="ChEBI" id="CHEBI:90510"/>
        <dbReference type="ChEBI" id="CHEBI:90511"/>
        <dbReference type="EC" id="3.1.1.n2"/>
    </reaction>
</comment>
<name>E1ZCW1_CHLVA</name>
<dbReference type="InterPro" id="IPR050300">
    <property type="entry name" value="GDXG_lipolytic_enzyme"/>
</dbReference>
<dbReference type="SUPFAM" id="SSF53474">
    <property type="entry name" value="alpha/beta-Hydrolases"/>
    <property type="match status" value="1"/>
</dbReference>
<dbReference type="EC" id="3.1.1.n2" evidence="3"/>
<dbReference type="Pfam" id="PF20434">
    <property type="entry name" value="BD-FAE"/>
    <property type="match status" value="1"/>
</dbReference>
<dbReference type="OrthoDB" id="6495301at2759"/>
<evidence type="ECO:0000256" key="1">
    <source>
        <dbReference type="ARBA" id="ARBA00022801"/>
    </source>
</evidence>
<reference evidence="8 9" key="1">
    <citation type="journal article" date="2010" name="Plant Cell">
        <title>The Chlorella variabilis NC64A genome reveals adaptation to photosymbiosis, coevolution with viruses, and cryptic sex.</title>
        <authorList>
            <person name="Blanc G."/>
            <person name="Duncan G."/>
            <person name="Agarkova I."/>
            <person name="Borodovsky M."/>
            <person name="Gurnon J."/>
            <person name="Kuo A."/>
            <person name="Lindquist E."/>
            <person name="Lucas S."/>
            <person name="Pangilinan J."/>
            <person name="Polle J."/>
            <person name="Salamov A."/>
            <person name="Terry A."/>
            <person name="Yamada T."/>
            <person name="Dunigan D.D."/>
            <person name="Grigoriev I.V."/>
            <person name="Claverie J.M."/>
            <person name="Van Etten J.L."/>
        </authorList>
    </citation>
    <scope>NUCLEOTIDE SEQUENCE [LARGE SCALE GENOMIC DNA]</scope>
    <source>
        <strain evidence="8 9">NC64A</strain>
    </source>
</reference>
<evidence type="ECO:0000256" key="2">
    <source>
        <dbReference type="ARBA" id="ARBA00038028"/>
    </source>
</evidence>
<evidence type="ECO:0000313" key="8">
    <source>
        <dbReference type="EMBL" id="EFN56309.1"/>
    </source>
</evidence>
<dbReference type="InterPro" id="IPR029058">
    <property type="entry name" value="AB_hydrolase_fold"/>
</dbReference>
<dbReference type="PANTHER" id="PTHR48081:SF33">
    <property type="entry name" value="KYNURENINE FORMAMIDASE"/>
    <property type="match status" value="1"/>
</dbReference>
<feature type="region of interest" description="Disordered" evidence="5">
    <location>
        <begin position="1"/>
        <end position="53"/>
    </location>
</feature>
<dbReference type="PANTHER" id="PTHR48081">
    <property type="entry name" value="AB HYDROLASE SUPERFAMILY PROTEIN C4A8.06C"/>
    <property type="match status" value="1"/>
</dbReference>
<keyword evidence="1" id="KW-0378">Hydrolase</keyword>
<dbReference type="FunCoup" id="E1ZCW1">
    <property type="interactions" value="494"/>
</dbReference>
<dbReference type="eggNOG" id="KOG1516">
    <property type="taxonomic scope" value="Eukaryota"/>
</dbReference>
<keyword evidence="6" id="KW-1133">Transmembrane helix</keyword>
<dbReference type="GO" id="GO:0016787">
    <property type="term" value="F:hydrolase activity"/>
    <property type="evidence" value="ECO:0007669"/>
    <property type="project" value="UniProtKB-KW"/>
</dbReference>
<feature type="compositionally biased region" description="Basic residues" evidence="5">
    <location>
        <begin position="1"/>
        <end position="10"/>
    </location>
</feature>
<dbReference type="EMBL" id="GL433842">
    <property type="protein sequence ID" value="EFN56309.1"/>
    <property type="molecule type" value="Genomic_DNA"/>
</dbReference>
<keyword evidence="6" id="KW-0472">Membrane</keyword>
<dbReference type="KEGG" id="cvr:CHLNCDRAFT_144725"/>
<evidence type="ECO:0000256" key="3">
    <source>
        <dbReference type="ARBA" id="ARBA00038928"/>
    </source>
</evidence>
<gene>
    <name evidence="8" type="ORF">CHLNCDRAFT_144725</name>
</gene>
<keyword evidence="9" id="KW-1185">Reference proteome</keyword>
<dbReference type="Proteomes" id="UP000008141">
    <property type="component" value="Unassembled WGS sequence"/>
</dbReference>
<evidence type="ECO:0000256" key="6">
    <source>
        <dbReference type="SAM" id="Phobius"/>
    </source>
</evidence>
<dbReference type="STRING" id="554065.E1ZCW1"/>
<dbReference type="AlphaFoldDB" id="E1ZCW1"/>
<dbReference type="RefSeq" id="XP_005848411.1">
    <property type="nucleotide sequence ID" value="XM_005848349.1"/>
</dbReference>
<dbReference type="InParanoid" id="E1ZCW1"/>
<dbReference type="Gene3D" id="3.40.50.1820">
    <property type="entry name" value="alpha/beta hydrolase"/>
    <property type="match status" value="1"/>
</dbReference>
<comment type="similarity">
    <text evidence="2">Belongs to the AB hydrolase superfamily. Isoprenylcysteine methylesterase family.</text>
</comment>
<evidence type="ECO:0000259" key="7">
    <source>
        <dbReference type="Pfam" id="PF20434"/>
    </source>
</evidence>
<keyword evidence="6" id="KW-0812">Transmembrane</keyword>
<organism evidence="9">
    <name type="scientific">Chlorella variabilis</name>
    <name type="common">Green alga</name>
    <dbReference type="NCBI Taxonomy" id="554065"/>
    <lineage>
        <taxon>Eukaryota</taxon>
        <taxon>Viridiplantae</taxon>
        <taxon>Chlorophyta</taxon>
        <taxon>core chlorophytes</taxon>
        <taxon>Trebouxiophyceae</taxon>
        <taxon>Chlorellales</taxon>
        <taxon>Chlorellaceae</taxon>
        <taxon>Chlorella clade</taxon>
        <taxon>Chlorella</taxon>
    </lineage>
</organism>
<accession>E1ZCW1</accession>
<dbReference type="InterPro" id="IPR049492">
    <property type="entry name" value="BD-FAE-like_dom"/>
</dbReference>
<proteinExistence type="inferred from homology"/>
<feature type="domain" description="BD-FAE-like" evidence="7">
    <location>
        <begin position="171"/>
        <end position="388"/>
    </location>
</feature>